<gene>
    <name evidence="2" type="ORF">J2Z66_002100</name>
</gene>
<dbReference type="EMBL" id="JAGGLB010000005">
    <property type="protein sequence ID" value="MBP1990494.1"/>
    <property type="molecule type" value="Genomic_DNA"/>
</dbReference>
<feature type="region of interest" description="Disordered" evidence="1">
    <location>
        <begin position="22"/>
        <end position="42"/>
    </location>
</feature>
<evidence type="ECO:0000256" key="1">
    <source>
        <dbReference type="SAM" id="MobiDB-lite"/>
    </source>
</evidence>
<protein>
    <submittedName>
        <fullName evidence="2">Uncharacterized protein</fullName>
    </submittedName>
</protein>
<name>A0ABS4IVA9_9BACL</name>
<dbReference type="Proteomes" id="UP001519287">
    <property type="component" value="Unassembled WGS sequence"/>
</dbReference>
<keyword evidence="3" id="KW-1185">Reference proteome</keyword>
<comment type="caution">
    <text evidence="2">The sequence shown here is derived from an EMBL/GenBank/DDBJ whole genome shotgun (WGS) entry which is preliminary data.</text>
</comment>
<evidence type="ECO:0000313" key="3">
    <source>
        <dbReference type="Proteomes" id="UP001519287"/>
    </source>
</evidence>
<proteinExistence type="predicted"/>
<reference evidence="2 3" key="1">
    <citation type="submission" date="2021-03" db="EMBL/GenBank/DDBJ databases">
        <title>Genomic Encyclopedia of Type Strains, Phase IV (KMG-IV): sequencing the most valuable type-strain genomes for metagenomic binning, comparative biology and taxonomic classification.</title>
        <authorList>
            <person name="Goeker M."/>
        </authorList>
    </citation>
    <scope>NUCLEOTIDE SEQUENCE [LARGE SCALE GENOMIC DNA]</scope>
    <source>
        <strain evidence="2 3">DSM 26048</strain>
    </source>
</reference>
<accession>A0ABS4IVA9</accession>
<sequence length="80" mass="8986">MLASYGFQPLLKVVADASTLQPTTFPPQLQSHENQAPSSNGQSTRRFFLIGGDFLAVKGSWDEELRGPARRSYFNDVFHR</sequence>
<evidence type="ECO:0000313" key="2">
    <source>
        <dbReference type="EMBL" id="MBP1990494.1"/>
    </source>
</evidence>
<organism evidence="2 3">
    <name type="scientific">Paenibacillus eucommiae</name>
    <dbReference type="NCBI Taxonomy" id="1355755"/>
    <lineage>
        <taxon>Bacteria</taxon>
        <taxon>Bacillati</taxon>
        <taxon>Bacillota</taxon>
        <taxon>Bacilli</taxon>
        <taxon>Bacillales</taxon>
        <taxon>Paenibacillaceae</taxon>
        <taxon>Paenibacillus</taxon>
    </lineage>
</organism>